<dbReference type="GO" id="GO:0045039">
    <property type="term" value="P:protein insertion into mitochondrial inner membrane"/>
    <property type="evidence" value="ECO:0007669"/>
    <property type="project" value="InterPro"/>
</dbReference>
<feature type="compositionally biased region" description="Polar residues" evidence="5">
    <location>
        <begin position="232"/>
        <end position="241"/>
    </location>
</feature>
<comment type="caution">
    <text evidence="6">The sequence shown here is derived from an EMBL/GenBank/DDBJ whole genome shotgun (WGS) entry which is preliminary data.</text>
</comment>
<dbReference type="EMBL" id="BLLF01000315">
    <property type="protein sequence ID" value="GFH10449.1"/>
    <property type="molecule type" value="Genomic_DNA"/>
</dbReference>
<evidence type="ECO:0000313" key="6">
    <source>
        <dbReference type="EMBL" id="GFH10449.1"/>
    </source>
</evidence>
<dbReference type="AlphaFoldDB" id="A0A699YVD8"/>
<accession>A0A699YVD8</accession>
<feature type="region of interest" description="Disordered" evidence="5">
    <location>
        <begin position="1"/>
        <end position="33"/>
    </location>
</feature>
<dbReference type="InterPro" id="IPR039175">
    <property type="entry name" value="TIM22"/>
</dbReference>
<dbReference type="PANTHER" id="PTHR14110:SF18">
    <property type="entry name" value="OUTER ENVELOPE PORE PROTEIN 16-3, CHLOROPLASTIC_MITOCHONDRIAL"/>
    <property type="match status" value="1"/>
</dbReference>
<proteinExistence type="predicted"/>
<protein>
    <submittedName>
        <fullName evidence="6">Mitochondrial import inner membrane translocase subunit</fullName>
    </submittedName>
</protein>
<reference evidence="6 7" key="1">
    <citation type="submission" date="2020-02" db="EMBL/GenBank/DDBJ databases">
        <title>Draft genome sequence of Haematococcus lacustris strain NIES-144.</title>
        <authorList>
            <person name="Morimoto D."/>
            <person name="Nakagawa S."/>
            <person name="Yoshida T."/>
            <person name="Sawayama S."/>
        </authorList>
    </citation>
    <scope>NUCLEOTIDE SEQUENCE [LARGE SCALE GENOMIC DNA]</scope>
    <source>
        <strain evidence="6 7">NIES-144</strain>
    </source>
</reference>
<evidence type="ECO:0000256" key="1">
    <source>
        <dbReference type="ARBA" id="ARBA00004141"/>
    </source>
</evidence>
<keyword evidence="7" id="KW-1185">Reference proteome</keyword>
<evidence type="ECO:0000313" key="7">
    <source>
        <dbReference type="Proteomes" id="UP000485058"/>
    </source>
</evidence>
<organism evidence="6 7">
    <name type="scientific">Haematococcus lacustris</name>
    <name type="common">Green alga</name>
    <name type="synonym">Haematococcus pluvialis</name>
    <dbReference type="NCBI Taxonomy" id="44745"/>
    <lineage>
        <taxon>Eukaryota</taxon>
        <taxon>Viridiplantae</taxon>
        <taxon>Chlorophyta</taxon>
        <taxon>core chlorophytes</taxon>
        <taxon>Chlorophyceae</taxon>
        <taxon>CS clade</taxon>
        <taxon>Chlamydomonadales</taxon>
        <taxon>Haematococcaceae</taxon>
        <taxon>Haematococcus</taxon>
    </lineage>
</organism>
<dbReference type="GO" id="GO:0042721">
    <property type="term" value="C:TIM22 mitochondrial import inner membrane insertion complex"/>
    <property type="evidence" value="ECO:0007669"/>
    <property type="project" value="InterPro"/>
</dbReference>
<evidence type="ECO:0000256" key="3">
    <source>
        <dbReference type="ARBA" id="ARBA00022989"/>
    </source>
</evidence>
<dbReference type="Pfam" id="PF02466">
    <property type="entry name" value="Tim17"/>
    <property type="match status" value="1"/>
</dbReference>
<feature type="region of interest" description="Disordered" evidence="5">
    <location>
        <begin position="218"/>
        <end position="241"/>
    </location>
</feature>
<keyword evidence="3" id="KW-1133">Transmembrane helix</keyword>
<gene>
    <name evidence="6" type="ORF">HaLaN_05761</name>
</gene>
<evidence type="ECO:0000256" key="5">
    <source>
        <dbReference type="SAM" id="MobiDB-lite"/>
    </source>
</evidence>
<evidence type="ECO:0000256" key="4">
    <source>
        <dbReference type="ARBA" id="ARBA00023136"/>
    </source>
</evidence>
<comment type="subcellular location">
    <subcellularLocation>
        <location evidence="1">Membrane</location>
        <topology evidence="1">Multi-pass membrane protein</topology>
    </subcellularLocation>
</comment>
<dbReference type="Proteomes" id="UP000485058">
    <property type="component" value="Unassembled WGS sequence"/>
</dbReference>
<sequence>MAEQPQVVSVRIRPPAVGAPSAPTVQPPAPASSSGSPSTPCIVPALSAAVSAGTVAQGFSWCHPAPLPASQLGFVFGFVPATIRTRSFAAWRVWCSEGWRSATALAVMSGLYSWVHCLCLRIRLKDDAWNRAVAGGATGVALGYKAGPASAVQSALGLGLLSYFVDFGGAAEAPPAHARPRSFIMPPPLPLTRHAALVKAAEQGSCAVCQLSRQHTAADSPHRAHAGMGQPASRQPSLAAW</sequence>
<name>A0A699YVD8_HAELA</name>
<evidence type="ECO:0000256" key="2">
    <source>
        <dbReference type="ARBA" id="ARBA00022692"/>
    </source>
</evidence>
<dbReference type="PANTHER" id="PTHR14110">
    <property type="entry name" value="MITOCHONDRIAL IMPORT INNER MEMBRANE TRANSLOCASE SUBUNIT TIM22"/>
    <property type="match status" value="1"/>
</dbReference>
<keyword evidence="2" id="KW-0812">Transmembrane</keyword>
<keyword evidence="4" id="KW-0472">Membrane</keyword>